<evidence type="ECO:0000256" key="1">
    <source>
        <dbReference type="SAM" id="MobiDB-lite"/>
    </source>
</evidence>
<proteinExistence type="predicted"/>
<reference evidence="2" key="1">
    <citation type="journal article" date="2022" name="bioRxiv">
        <title>Deciphering the potential niche of two novel black yeast fungi from a biological soil crust based on their genomes, phenotypes, and melanin regulation.</title>
        <authorList>
            <consortium name="DOE Joint Genome Institute"/>
            <person name="Carr E.C."/>
            <person name="Barton Q."/>
            <person name="Grambo S."/>
            <person name="Sullivan M."/>
            <person name="Renfro C.M."/>
            <person name="Kuo A."/>
            <person name="Pangilinan J."/>
            <person name="Lipzen A."/>
            <person name="Keymanesh K."/>
            <person name="Savage E."/>
            <person name="Barry K."/>
            <person name="Grigoriev I.V."/>
            <person name="Riekhof W.R."/>
            <person name="Harris S.S."/>
        </authorList>
    </citation>
    <scope>NUCLEOTIDE SEQUENCE</scope>
    <source>
        <strain evidence="2">JF 03-4F</strain>
    </source>
</reference>
<keyword evidence="3" id="KW-1185">Reference proteome</keyword>
<sequence length="97" mass="9927">MSGLEQGARATTQSLNEETSMPEHADRADLNTSTGTGKSILDSEGGIGKQFTTDGLLGGTAQKVGGPLDKDGTIGKQFTENGSLGGAVQSLADKMKR</sequence>
<dbReference type="EMBL" id="MU404360">
    <property type="protein sequence ID" value="KAI1609603.1"/>
    <property type="molecule type" value="Genomic_DNA"/>
</dbReference>
<name>A0AAN6DQH5_9EURO</name>
<evidence type="ECO:0000313" key="3">
    <source>
        <dbReference type="Proteomes" id="UP001203852"/>
    </source>
</evidence>
<feature type="region of interest" description="Disordered" evidence="1">
    <location>
        <begin position="1"/>
        <end position="84"/>
    </location>
</feature>
<comment type="caution">
    <text evidence="2">The sequence shown here is derived from an EMBL/GenBank/DDBJ whole genome shotgun (WGS) entry which is preliminary data.</text>
</comment>
<gene>
    <name evidence="2" type="ORF">EDD36DRAFT_468522</name>
</gene>
<evidence type="ECO:0000313" key="2">
    <source>
        <dbReference type="EMBL" id="KAI1609603.1"/>
    </source>
</evidence>
<dbReference type="AlphaFoldDB" id="A0AAN6DQH5"/>
<protein>
    <submittedName>
        <fullName evidence="2">Uncharacterized protein</fullName>
    </submittedName>
</protein>
<feature type="compositionally biased region" description="Polar residues" evidence="1">
    <location>
        <begin position="9"/>
        <end position="19"/>
    </location>
</feature>
<dbReference type="Proteomes" id="UP001203852">
    <property type="component" value="Unassembled WGS sequence"/>
</dbReference>
<accession>A0AAN6DQH5</accession>
<organism evidence="2 3">
    <name type="scientific">Exophiala viscosa</name>
    <dbReference type="NCBI Taxonomy" id="2486360"/>
    <lineage>
        <taxon>Eukaryota</taxon>
        <taxon>Fungi</taxon>
        <taxon>Dikarya</taxon>
        <taxon>Ascomycota</taxon>
        <taxon>Pezizomycotina</taxon>
        <taxon>Eurotiomycetes</taxon>
        <taxon>Chaetothyriomycetidae</taxon>
        <taxon>Chaetothyriales</taxon>
        <taxon>Herpotrichiellaceae</taxon>
        <taxon>Exophiala</taxon>
    </lineage>
</organism>